<dbReference type="OrthoDB" id="428577at2"/>
<evidence type="ECO:0000313" key="5">
    <source>
        <dbReference type="Proteomes" id="UP000257143"/>
    </source>
</evidence>
<organism evidence="4 5">
    <name type="scientific">Oceanobacillus arenosus</name>
    <dbReference type="NCBI Taxonomy" id="1229153"/>
    <lineage>
        <taxon>Bacteria</taxon>
        <taxon>Bacillati</taxon>
        <taxon>Bacillota</taxon>
        <taxon>Bacilli</taxon>
        <taxon>Bacillales</taxon>
        <taxon>Bacillaceae</taxon>
        <taxon>Oceanobacillus</taxon>
    </lineage>
</organism>
<dbReference type="Proteomes" id="UP000257143">
    <property type="component" value="Unassembled WGS sequence"/>
</dbReference>
<dbReference type="GO" id="GO:0016829">
    <property type="term" value="F:lyase activity"/>
    <property type="evidence" value="ECO:0007669"/>
    <property type="project" value="UniProtKB-KW"/>
</dbReference>
<dbReference type="RefSeq" id="WP_115774591.1">
    <property type="nucleotide sequence ID" value="NZ_PIOC01000027.1"/>
</dbReference>
<evidence type="ECO:0000313" key="4">
    <source>
        <dbReference type="EMBL" id="RDW16404.1"/>
    </source>
</evidence>
<name>A0A3D8PK22_9BACI</name>
<evidence type="ECO:0000259" key="3">
    <source>
        <dbReference type="Pfam" id="PF05426"/>
    </source>
</evidence>
<dbReference type="AlphaFoldDB" id="A0A3D8PK22"/>
<protein>
    <recommendedName>
        <fullName evidence="3">Alginate lyase domain-containing protein</fullName>
    </recommendedName>
</protein>
<dbReference type="SUPFAM" id="SSF48230">
    <property type="entry name" value="Chondroitin AC/alginate lyase"/>
    <property type="match status" value="1"/>
</dbReference>
<evidence type="ECO:0000256" key="1">
    <source>
        <dbReference type="ARBA" id="ARBA00022729"/>
    </source>
</evidence>
<proteinExistence type="predicted"/>
<reference evidence="5" key="1">
    <citation type="submission" date="2017-11" db="EMBL/GenBank/DDBJ databases">
        <authorList>
            <person name="Zhu W."/>
        </authorList>
    </citation>
    <scope>NUCLEOTIDE SEQUENCE [LARGE SCALE GENOMIC DNA]</scope>
    <source>
        <strain evidence="5">CAU 1183</strain>
    </source>
</reference>
<feature type="domain" description="Alginate lyase" evidence="3">
    <location>
        <begin position="53"/>
        <end position="322"/>
    </location>
</feature>
<dbReference type="InterPro" id="IPR008929">
    <property type="entry name" value="Chondroitin_lyas"/>
</dbReference>
<dbReference type="GO" id="GO:0042597">
    <property type="term" value="C:periplasmic space"/>
    <property type="evidence" value="ECO:0007669"/>
    <property type="project" value="InterPro"/>
</dbReference>
<dbReference type="EMBL" id="PIOC01000027">
    <property type="protein sequence ID" value="RDW16404.1"/>
    <property type="molecule type" value="Genomic_DNA"/>
</dbReference>
<dbReference type="Pfam" id="PF05426">
    <property type="entry name" value="Alginate_lyase"/>
    <property type="match status" value="1"/>
</dbReference>
<dbReference type="Gene3D" id="1.50.10.100">
    <property type="entry name" value="Chondroitin AC/alginate lyase"/>
    <property type="match status" value="1"/>
</dbReference>
<dbReference type="InterPro" id="IPR008397">
    <property type="entry name" value="Alginate_lyase_dom"/>
</dbReference>
<sequence length="382" mass="44346">MSFIFVSHDFVNKTRLNIKSTKGPWGVIYTELKQRADKAMLKGPWSVTYFPSKAASGDPHDYYYEAPYWWPNPHDPNGPYVRRDGLERPDRHKEHWLAFQELSNTVLLLCYAGYYLENKSYLQRAVDLLKVWFLDLKTRMNPHLKYAEAVPGKWTGKCTGIIVLRQLDRLVHALCFLHEYPDWQKELEGMAEWIEECLAWILNTQRGKKESKLGNNHSAWWVTHVAVYAAYLNKGNILQNAFNFYKDVVVSKQITLSGALPRELIRTKAFSYSLFNLDAQTLLCEIAYLKGTNLWKYKTTEGKGIESAIRFLLPYMDNPNSWPYKQIDGFIPDEQISLQYAAIRLGLNECLDINIRRRRKSNVIRFGDPLGPLALLPGYPIL</sequence>
<gene>
    <name evidence="4" type="ORF">CWR48_17335</name>
</gene>
<keyword evidence="2" id="KW-0456">Lyase</keyword>
<keyword evidence="5" id="KW-1185">Reference proteome</keyword>
<comment type="caution">
    <text evidence="4">The sequence shown here is derived from an EMBL/GenBank/DDBJ whole genome shotgun (WGS) entry which is preliminary data.</text>
</comment>
<evidence type="ECO:0000256" key="2">
    <source>
        <dbReference type="ARBA" id="ARBA00023239"/>
    </source>
</evidence>
<accession>A0A3D8PK22</accession>
<keyword evidence="1" id="KW-0732">Signal</keyword>